<name>A0AAU9XQP4_9CNID</name>
<proteinExistence type="predicted"/>
<keyword evidence="1" id="KW-0732">Signal</keyword>
<reference evidence="2 3" key="1">
    <citation type="submission" date="2022-05" db="EMBL/GenBank/DDBJ databases">
        <authorList>
            <consortium name="Genoscope - CEA"/>
            <person name="William W."/>
        </authorList>
    </citation>
    <scope>NUCLEOTIDE SEQUENCE [LARGE SCALE GENOMIC DNA]</scope>
</reference>
<dbReference type="Proteomes" id="UP001159428">
    <property type="component" value="Unassembled WGS sequence"/>
</dbReference>
<evidence type="ECO:0000313" key="2">
    <source>
        <dbReference type="EMBL" id="CAH3153689.1"/>
    </source>
</evidence>
<accession>A0AAU9XQP4</accession>
<dbReference type="AlphaFoldDB" id="A0AAU9XQP4"/>
<evidence type="ECO:0000256" key="1">
    <source>
        <dbReference type="SAM" id="SignalP"/>
    </source>
</evidence>
<protein>
    <submittedName>
        <fullName evidence="2">Uncharacterized protein</fullName>
    </submittedName>
</protein>
<feature type="signal peptide" evidence="1">
    <location>
        <begin position="1"/>
        <end position="19"/>
    </location>
</feature>
<keyword evidence="3" id="KW-1185">Reference proteome</keyword>
<feature type="chain" id="PRO_5043561019" evidence="1">
    <location>
        <begin position="20"/>
        <end position="238"/>
    </location>
</feature>
<sequence>MICFSILFAFVFLVGNVATSTDVKVGSCTFKEDFCRNRKCKTSFFKAFQKDPNADCSAEVSKFKNCMVDVMKFCMKDLLSESQIKVIVNTSVKKDQLCDGGYNAESPTTPPGSTICSESYNNDVQNCMRSFHQKYIKDRSDPALCSGYAETKKCLRDLIDSDCNYTAETKKMLDFTSYGVYNPFCADNRDPGATKNDQCYSVVDDGVVDDDNAAAGTKPSVFQTLMFTIFLFLFLFKA</sequence>
<evidence type="ECO:0000313" key="3">
    <source>
        <dbReference type="Proteomes" id="UP001159428"/>
    </source>
</evidence>
<organism evidence="2 3">
    <name type="scientific">Pocillopora meandrina</name>
    <dbReference type="NCBI Taxonomy" id="46732"/>
    <lineage>
        <taxon>Eukaryota</taxon>
        <taxon>Metazoa</taxon>
        <taxon>Cnidaria</taxon>
        <taxon>Anthozoa</taxon>
        <taxon>Hexacorallia</taxon>
        <taxon>Scleractinia</taxon>
        <taxon>Astrocoeniina</taxon>
        <taxon>Pocilloporidae</taxon>
        <taxon>Pocillopora</taxon>
    </lineage>
</organism>
<comment type="caution">
    <text evidence="2">The sequence shown here is derived from an EMBL/GenBank/DDBJ whole genome shotgun (WGS) entry which is preliminary data.</text>
</comment>
<gene>
    <name evidence="2" type="ORF">PMEA_00027219</name>
</gene>
<dbReference type="EMBL" id="CALNXJ010000054">
    <property type="protein sequence ID" value="CAH3153689.1"/>
    <property type="molecule type" value="Genomic_DNA"/>
</dbReference>